<keyword evidence="2" id="KW-1185">Reference proteome</keyword>
<sequence>MAIIQEQEQEQEPEPEQEKEKEQKPSPSPPKPKTPPSSQNPFAFWAYSTIFISILTFLFSLLSSLSTPDDKSWFLSLPNDLRLHYSKGKMIKVQLNPNHSPIEVFAIEAGPRDAETLLLIHGLGSNSYSFRRVLRSLASDGLRAVAIDLPGSGFSDKTVLEEVERPSGAVGRFLEVYDEIREKGLFWGFDHLIETGQIPYEEKVGVSKRKILKPLVLGSEEMGRVIGQVVDSMGLAPVHLVLHDSALGAGAIWASESPGSVSSVTLIDSAAKLAALPTWVLGIPVVREVLLGFPLAYVGLLRFYCSKSMERSAVEAHKVLLRGRDGLRAAVGFSKGLNYSFDLVEWAGSESMGAVPVQVLWSSTWSQVWIEEGRRVADAVPRAKFYTHSGGRWPQEDAADEIAEKIAREFKLSIPKSKAANRDCHCRLLEPALLGLTGSSLRLALVLVQPVLAQLDFLLS</sequence>
<evidence type="ECO:0000313" key="1">
    <source>
        <dbReference type="EMBL" id="KAJ8643515.1"/>
    </source>
</evidence>
<organism evidence="1 2">
    <name type="scientific">Persea americana</name>
    <name type="common">Avocado</name>
    <dbReference type="NCBI Taxonomy" id="3435"/>
    <lineage>
        <taxon>Eukaryota</taxon>
        <taxon>Viridiplantae</taxon>
        <taxon>Streptophyta</taxon>
        <taxon>Embryophyta</taxon>
        <taxon>Tracheophyta</taxon>
        <taxon>Spermatophyta</taxon>
        <taxon>Magnoliopsida</taxon>
        <taxon>Magnoliidae</taxon>
        <taxon>Laurales</taxon>
        <taxon>Lauraceae</taxon>
        <taxon>Persea</taxon>
    </lineage>
</organism>
<accession>A0ACC2MD22</accession>
<dbReference type="EMBL" id="CM056810">
    <property type="protein sequence ID" value="KAJ8643515.1"/>
    <property type="molecule type" value="Genomic_DNA"/>
</dbReference>
<proteinExistence type="predicted"/>
<gene>
    <name evidence="1" type="ORF">MRB53_005263</name>
</gene>
<protein>
    <submittedName>
        <fullName evidence="1">Uncharacterized protein</fullName>
    </submittedName>
</protein>
<comment type="caution">
    <text evidence="1">The sequence shown here is derived from an EMBL/GenBank/DDBJ whole genome shotgun (WGS) entry which is preliminary data.</text>
</comment>
<dbReference type="Proteomes" id="UP001234297">
    <property type="component" value="Chromosome 2"/>
</dbReference>
<reference evidence="1 2" key="1">
    <citation type="journal article" date="2022" name="Hortic Res">
        <title>A haplotype resolved chromosomal level avocado genome allows analysis of novel avocado genes.</title>
        <authorList>
            <person name="Nath O."/>
            <person name="Fletcher S.J."/>
            <person name="Hayward A."/>
            <person name="Shaw L.M."/>
            <person name="Masouleh A.K."/>
            <person name="Furtado A."/>
            <person name="Henry R.J."/>
            <person name="Mitter N."/>
        </authorList>
    </citation>
    <scope>NUCLEOTIDE SEQUENCE [LARGE SCALE GENOMIC DNA]</scope>
    <source>
        <strain evidence="2">cv. Hass</strain>
    </source>
</reference>
<name>A0ACC2MD22_PERAE</name>
<evidence type="ECO:0000313" key="2">
    <source>
        <dbReference type="Proteomes" id="UP001234297"/>
    </source>
</evidence>